<evidence type="ECO:0000259" key="1">
    <source>
        <dbReference type="Pfam" id="PF05057"/>
    </source>
</evidence>
<proteinExistence type="predicted"/>
<protein>
    <recommendedName>
        <fullName evidence="1">DUF676 domain-containing protein</fullName>
    </recommendedName>
</protein>
<dbReference type="Gene3D" id="3.40.50.1820">
    <property type="entry name" value="alpha/beta hydrolase"/>
    <property type="match status" value="1"/>
</dbReference>
<dbReference type="EMBL" id="OA570278">
    <property type="protein sequence ID" value="CAD7203173.1"/>
    <property type="molecule type" value="Genomic_DNA"/>
</dbReference>
<dbReference type="InterPro" id="IPR007751">
    <property type="entry name" value="DUF676_lipase-like"/>
</dbReference>
<dbReference type="InterPro" id="IPR044294">
    <property type="entry name" value="Lipase-like"/>
</dbReference>
<dbReference type="AlphaFoldDB" id="A0A7R8VTD5"/>
<gene>
    <name evidence="2" type="ORF">TDIB3V08_LOCUS9347</name>
</gene>
<dbReference type="SUPFAM" id="SSF53474">
    <property type="entry name" value="alpha/beta-Hydrolases"/>
    <property type="match status" value="1"/>
</dbReference>
<dbReference type="Pfam" id="PF05057">
    <property type="entry name" value="DUF676"/>
    <property type="match status" value="1"/>
</dbReference>
<sequence>MLPGPAPYPPPRDFLMFHHNSCCQDFLMLPGHPSVPLRLTLPGLPHVPLRLTLPGLLMFHHNSCCQDFLMFHYGSCCQDFLLLHYGSCCQDFMLPGLHVAGTSICSTTTHVARTSFCYTTTHVAGTSSSSSERELSCDCYTSKEGEEQLKHKLASTVGSNTLTFIKYKEEFKRQMNFTGMIYSDFPTLASTLPYFHISDEYRIFSPEGLHLIVCVHGLDGNSADLRLIKTYLELGLPGANLEFLMSERNQGDTFSDFETMTDKLVGEILYHVEACGLNPTKISFIGHSLGNIIIRSAITRPQMKHLLPKLHTFLSLSGPHLGTLYNNSGLVNMGAAYREMVHNIVYPIINKPEVTFVRYDVHHSLPNTANSLIGRAAHIAVLDSELFIEKFLVVTGLKYFR</sequence>
<reference evidence="2" key="1">
    <citation type="submission" date="2020-11" db="EMBL/GenBank/DDBJ databases">
        <authorList>
            <person name="Tran Van P."/>
        </authorList>
    </citation>
    <scope>NUCLEOTIDE SEQUENCE</scope>
</reference>
<dbReference type="PANTHER" id="PTHR12482:SF5">
    <property type="entry name" value="DUF676 DOMAIN-CONTAINING PROTEIN"/>
    <property type="match status" value="1"/>
</dbReference>
<organism evidence="2">
    <name type="scientific">Timema douglasi</name>
    <name type="common">Walking stick</name>
    <dbReference type="NCBI Taxonomy" id="61478"/>
    <lineage>
        <taxon>Eukaryota</taxon>
        <taxon>Metazoa</taxon>
        <taxon>Ecdysozoa</taxon>
        <taxon>Arthropoda</taxon>
        <taxon>Hexapoda</taxon>
        <taxon>Insecta</taxon>
        <taxon>Pterygota</taxon>
        <taxon>Neoptera</taxon>
        <taxon>Polyneoptera</taxon>
        <taxon>Phasmatodea</taxon>
        <taxon>Timematodea</taxon>
        <taxon>Timematoidea</taxon>
        <taxon>Timematidae</taxon>
        <taxon>Timema</taxon>
    </lineage>
</organism>
<dbReference type="InterPro" id="IPR029058">
    <property type="entry name" value="AB_hydrolase_fold"/>
</dbReference>
<evidence type="ECO:0000313" key="2">
    <source>
        <dbReference type="EMBL" id="CAD7203173.1"/>
    </source>
</evidence>
<name>A0A7R8VTD5_TIMDO</name>
<feature type="domain" description="DUF676" evidence="1">
    <location>
        <begin position="207"/>
        <end position="343"/>
    </location>
</feature>
<accession>A0A7R8VTD5</accession>
<dbReference type="PANTHER" id="PTHR12482">
    <property type="entry name" value="LIPASE ROG1-RELATED-RELATED"/>
    <property type="match status" value="1"/>
</dbReference>